<dbReference type="GO" id="GO:0016020">
    <property type="term" value="C:membrane"/>
    <property type="evidence" value="ECO:0007669"/>
    <property type="project" value="InterPro"/>
</dbReference>
<feature type="domain" description="EamA" evidence="2">
    <location>
        <begin position="146"/>
        <end position="284"/>
    </location>
</feature>
<dbReference type="AlphaFoldDB" id="A0A6J6C061"/>
<accession>A0A6J6C061</accession>
<sequence length="286" mass="29497">MTILFGLLSAFSYGYADFVGALASKKVRPLTVTTVAFIFGLFLALLFSIPMGASFEPNVIQIGIFAGICSAVAITFLYAALALGPISITSPLTAVLSALVPVVLDISTGQQLSELALVALGLILVAVVLVAFVPGSDVRLPSLRATLFSIVAGLGFAGIFIFLDLAPADSGLGVLVVMRVVGISILLAGLLMLFFAGKSKTVIEKTVFSAGTIWLVLLAGLGDVTGNVFFIISTREGALAVAAVLTSLYPVGTILLARIFLKERIALSQNFGIALAIGACALLALT</sequence>
<feature type="domain" description="EamA" evidence="2">
    <location>
        <begin position="2"/>
        <end position="131"/>
    </location>
</feature>
<dbReference type="EMBL" id="CAEZST010000006">
    <property type="protein sequence ID" value="CAB4544415.1"/>
    <property type="molecule type" value="Genomic_DNA"/>
</dbReference>
<dbReference type="InterPro" id="IPR000620">
    <property type="entry name" value="EamA_dom"/>
</dbReference>
<feature type="transmembrane region" description="Helical" evidence="1">
    <location>
        <begin position="238"/>
        <end position="260"/>
    </location>
</feature>
<dbReference type="Gene3D" id="1.10.3730.20">
    <property type="match status" value="1"/>
</dbReference>
<evidence type="ECO:0000259" key="2">
    <source>
        <dbReference type="Pfam" id="PF00892"/>
    </source>
</evidence>
<keyword evidence="1" id="KW-0472">Membrane</keyword>
<keyword evidence="1" id="KW-1133">Transmembrane helix</keyword>
<feature type="transmembrane region" description="Helical" evidence="1">
    <location>
        <begin position="62"/>
        <end position="83"/>
    </location>
</feature>
<feature type="transmembrane region" description="Helical" evidence="1">
    <location>
        <begin position="115"/>
        <end position="133"/>
    </location>
</feature>
<feature type="transmembrane region" description="Helical" evidence="1">
    <location>
        <begin position="207"/>
        <end position="232"/>
    </location>
</feature>
<keyword evidence="1" id="KW-0812">Transmembrane</keyword>
<dbReference type="Pfam" id="PF00892">
    <property type="entry name" value="EamA"/>
    <property type="match status" value="2"/>
</dbReference>
<evidence type="ECO:0000256" key="1">
    <source>
        <dbReference type="SAM" id="Phobius"/>
    </source>
</evidence>
<protein>
    <submittedName>
        <fullName evidence="3">Unannotated protein</fullName>
    </submittedName>
</protein>
<dbReference type="InterPro" id="IPR037185">
    <property type="entry name" value="EmrE-like"/>
</dbReference>
<gene>
    <name evidence="3" type="ORF">UFOPK1503_00499</name>
</gene>
<feature type="transmembrane region" description="Helical" evidence="1">
    <location>
        <begin position="267"/>
        <end position="285"/>
    </location>
</feature>
<name>A0A6J6C061_9ZZZZ</name>
<evidence type="ECO:0000313" key="3">
    <source>
        <dbReference type="EMBL" id="CAB4544415.1"/>
    </source>
</evidence>
<feature type="transmembrane region" description="Helical" evidence="1">
    <location>
        <begin position="32"/>
        <end position="50"/>
    </location>
</feature>
<reference evidence="3" key="1">
    <citation type="submission" date="2020-05" db="EMBL/GenBank/DDBJ databases">
        <authorList>
            <person name="Chiriac C."/>
            <person name="Salcher M."/>
            <person name="Ghai R."/>
            <person name="Kavagutti S V."/>
        </authorList>
    </citation>
    <scope>NUCLEOTIDE SEQUENCE</scope>
</reference>
<proteinExistence type="predicted"/>
<feature type="transmembrane region" description="Helical" evidence="1">
    <location>
        <begin position="172"/>
        <end position="195"/>
    </location>
</feature>
<feature type="transmembrane region" description="Helical" evidence="1">
    <location>
        <begin position="145"/>
        <end position="166"/>
    </location>
</feature>
<organism evidence="3">
    <name type="scientific">freshwater metagenome</name>
    <dbReference type="NCBI Taxonomy" id="449393"/>
    <lineage>
        <taxon>unclassified sequences</taxon>
        <taxon>metagenomes</taxon>
        <taxon>ecological metagenomes</taxon>
    </lineage>
</organism>
<dbReference type="SUPFAM" id="SSF103481">
    <property type="entry name" value="Multidrug resistance efflux transporter EmrE"/>
    <property type="match status" value="2"/>
</dbReference>